<evidence type="ECO:0000313" key="2">
    <source>
        <dbReference type="Proteomes" id="UP001221757"/>
    </source>
</evidence>
<sequence length="361" mass="41200">MKRETVKPHNHCPASLCIRQLGRLRTHSRSGSQARCGYLSARSASPLFDGTCMKRGRSPPFWHNEGGDAGYSTQRPKIVAIRAQRVRRRWVFYPAPGQRHCHSTAPERAERVTSSPFGLDECGVAGYSTQRPVSVTVIRRRLYVLNVEHRRDSGSTSAPSLGIRPSARSALPSFDGVSLPSNQWRPQWRKCGVILTRTTTAWCHWVFHPVPSVSDTKTKTRGKLWGHSDPHHPIAQRYWVFHPVPSRLRPRPIWSKLDVWAMYGAIGSALKHPASARRTVGNTQRYRYPGLWYHECITSVEHPALTNDFQRTIHVGELTFKTSYIKHPLVESLPKPLQRPLDCYVVLGANLLLIRRHRERR</sequence>
<name>A0AAD7DHQ7_MYCRO</name>
<proteinExistence type="predicted"/>
<gene>
    <name evidence="1" type="ORF">B0H17DRAFT_1285067</name>
</gene>
<dbReference type="EMBL" id="JARKIE010000055">
    <property type="protein sequence ID" value="KAJ7691879.1"/>
    <property type="molecule type" value="Genomic_DNA"/>
</dbReference>
<accession>A0AAD7DHQ7</accession>
<evidence type="ECO:0000313" key="1">
    <source>
        <dbReference type="EMBL" id="KAJ7691879.1"/>
    </source>
</evidence>
<comment type="caution">
    <text evidence="1">The sequence shown here is derived from an EMBL/GenBank/DDBJ whole genome shotgun (WGS) entry which is preliminary data.</text>
</comment>
<dbReference type="Proteomes" id="UP001221757">
    <property type="component" value="Unassembled WGS sequence"/>
</dbReference>
<protein>
    <submittedName>
        <fullName evidence="1">Uncharacterized protein</fullName>
    </submittedName>
</protein>
<reference evidence="1" key="1">
    <citation type="submission" date="2023-03" db="EMBL/GenBank/DDBJ databases">
        <title>Massive genome expansion in bonnet fungi (Mycena s.s.) driven by repeated elements and novel gene families across ecological guilds.</title>
        <authorList>
            <consortium name="Lawrence Berkeley National Laboratory"/>
            <person name="Harder C.B."/>
            <person name="Miyauchi S."/>
            <person name="Viragh M."/>
            <person name="Kuo A."/>
            <person name="Thoen E."/>
            <person name="Andreopoulos B."/>
            <person name="Lu D."/>
            <person name="Skrede I."/>
            <person name="Drula E."/>
            <person name="Henrissat B."/>
            <person name="Morin E."/>
            <person name="Kohler A."/>
            <person name="Barry K."/>
            <person name="LaButti K."/>
            <person name="Morin E."/>
            <person name="Salamov A."/>
            <person name="Lipzen A."/>
            <person name="Mereny Z."/>
            <person name="Hegedus B."/>
            <person name="Baldrian P."/>
            <person name="Stursova M."/>
            <person name="Weitz H."/>
            <person name="Taylor A."/>
            <person name="Grigoriev I.V."/>
            <person name="Nagy L.G."/>
            <person name="Martin F."/>
            <person name="Kauserud H."/>
        </authorList>
    </citation>
    <scope>NUCLEOTIDE SEQUENCE</scope>
    <source>
        <strain evidence="1">CBHHK067</strain>
    </source>
</reference>
<organism evidence="1 2">
    <name type="scientific">Mycena rosella</name>
    <name type="common">Pink bonnet</name>
    <name type="synonym">Agaricus rosellus</name>
    <dbReference type="NCBI Taxonomy" id="1033263"/>
    <lineage>
        <taxon>Eukaryota</taxon>
        <taxon>Fungi</taxon>
        <taxon>Dikarya</taxon>
        <taxon>Basidiomycota</taxon>
        <taxon>Agaricomycotina</taxon>
        <taxon>Agaricomycetes</taxon>
        <taxon>Agaricomycetidae</taxon>
        <taxon>Agaricales</taxon>
        <taxon>Marasmiineae</taxon>
        <taxon>Mycenaceae</taxon>
        <taxon>Mycena</taxon>
    </lineage>
</organism>
<dbReference type="AlphaFoldDB" id="A0AAD7DHQ7"/>
<keyword evidence="2" id="KW-1185">Reference proteome</keyword>